<dbReference type="Proteomes" id="UP000076722">
    <property type="component" value="Unassembled WGS sequence"/>
</dbReference>
<dbReference type="OrthoDB" id="5572844at2759"/>
<feature type="compositionally biased region" description="Low complexity" evidence="1">
    <location>
        <begin position="216"/>
        <end position="242"/>
    </location>
</feature>
<name>A0A164P4P7_9AGAM</name>
<proteinExistence type="predicted"/>
<dbReference type="PANTHER" id="PTHR28027:SF1">
    <property type="entry name" value="CAMP INDEPENDENT REGULATORY PROTEIN (AFU_ORTHOLOGUE AFUA_3G09640)"/>
    <property type="match status" value="1"/>
</dbReference>
<feature type="region of interest" description="Disordered" evidence="1">
    <location>
        <begin position="175"/>
        <end position="258"/>
    </location>
</feature>
<gene>
    <name evidence="2" type="ORF">SISNIDRAFT_418325</name>
</gene>
<dbReference type="Pfam" id="PF09729">
    <property type="entry name" value="Gti1_Pac2"/>
    <property type="match status" value="1"/>
</dbReference>
<reference evidence="2 3" key="1">
    <citation type="journal article" date="2016" name="Mol. Biol. Evol.">
        <title>Comparative Genomics of Early-Diverging Mushroom-Forming Fungi Provides Insights into the Origins of Lignocellulose Decay Capabilities.</title>
        <authorList>
            <person name="Nagy L.G."/>
            <person name="Riley R."/>
            <person name="Tritt A."/>
            <person name="Adam C."/>
            <person name="Daum C."/>
            <person name="Floudas D."/>
            <person name="Sun H."/>
            <person name="Yadav J.S."/>
            <person name="Pangilinan J."/>
            <person name="Larsson K.H."/>
            <person name="Matsuura K."/>
            <person name="Barry K."/>
            <person name="Labutti K."/>
            <person name="Kuo R."/>
            <person name="Ohm R.A."/>
            <person name="Bhattacharya S.S."/>
            <person name="Shirouzu T."/>
            <person name="Yoshinaga Y."/>
            <person name="Martin F.M."/>
            <person name="Grigoriev I.V."/>
            <person name="Hibbett D.S."/>
        </authorList>
    </citation>
    <scope>NUCLEOTIDE SEQUENCE [LARGE SCALE GENOMIC DNA]</scope>
    <source>
        <strain evidence="2 3">HHB9708</strain>
    </source>
</reference>
<protein>
    <recommendedName>
        <fullName evidence="4">Gti1/Pac2 family-domain-containing protein</fullName>
    </recommendedName>
</protein>
<evidence type="ECO:0000313" key="3">
    <source>
        <dbReference type="Proteomes" id="UP000076722"/>
    </source>
</evidence>
<accession>A0A164P4P7</accession>
<dbReference type="EMBL" id="KV419437">
    <property type="protein sequence ID" value="KZS88361.1"/>
    <property type="molecule type" value="Genomic_DNA"/>
</dbReference>
<organism evidence="2 3">
    <name type="scientific">Sistotremastrum niveocremeum HHB9708</name>
    <dbReference type="NCBI Taxonomy" id="1314777"/>
    <lineage>
        <taxon>Eukaryota</taxon>
        <taxon>Fungi</taxon>
        <taxon>Dikarya</taxon>
        <taxon>Basidiomycota</taxon>
        <taxon>Agaricomycotina</taxon>
        <taxon>Agaricomycetes</taxon>
        <taxon>Sistotremastrales</taxon>
        <taxon>Sistotremastraceae</taxon>
        <taxon>Sertulicium</taxon>
        <taxon>Sertulicium niveocremeum</taxon>
    </lineage>
</organism>
<dbReference type="AlphaFoldDB" id="A0A164P4P7"/>
<dbReference type="GO" id="GO:0003677">
    <property type="term" value="F:DNA binding"/>
    <property type="evidence" value="ECO:0007669"/>
    <property type="project" value="TreeGrafter"/>
</dbReference>
<evidence type="ECO:0000313" key="2">
    <source>
        <dbReference type="EMBL" id="KZS88361.1"/>
    </source>
</evidence>
<sequence>MQRPTHPRLHVRHVYDAQTILEAVRLGRLRIVSRRLNDAERDEFIRSGSVFVWEESEEESGLRRWTDGRSFGQSRMRGDFLFYEEKIDGMPSPSTSTTMWDWQTVSFVFDRMRAEQGYPFTPTNDQNPNALVKQTYSAFFMGPKDTKPRKWHMTAYFTYKDLPNLPTLDTDPILRSVTVPPGMYRSGKARSRPSIDAESAMGGSRGPPPPQYQAWSPSTPSSPRSSLPHSPSSGLPPVHSLLTSSAFPMGSRDDRRTEDQRIIQLLNSRTVL</sequence>
<keyword evidence="3" id="KW-1185">Reference proteome</keyword>
<dbReference type="PANTHER" id="PTHR28027">
    <property type="entry name" value="TRANSCRIPTIONAL REGULATOR MIT1"/>
    <property type="match status" value="1"/>
</dbReference>
<dbReference type="InterPro" id="IPR018608">
    <property type="entry name" value="Gti1/Pac2"/>
</dbReference>
<evidence type="ECO:0000256" key="1">
    <source>
        <dbReference type="SAM" id="MobiDB-lite"/>
    </source>
</evidence>
<evidence type="ECO:0008006" key="4">
    <source>
        <dbReference type="Google" id="ProtNLM"/>
    </source>
</evidence>